<dbReference type="InterPro" id="IPR003439">
    <property type="entry name" value="ABC_transporter-like_ATP-bd"/>
</dbReference>
<dbReference type="InterPro" id="IPR050352">
    <property type="entry name" value="ABCG_transporters"/>
</dbReference>
<keyword evidence="6" id="KW-0067">ATP-binding</keyword>
<evidence type="ECO:0000256" key="1">
    <source>
        <dbReference type="ARBA" id="ARBA00004141"/>
    </source>
</evidence>
<keyword evidence="3" id="KW-0813">Transport</keyword>
<feature type="transmembrane region" description="Helical" evidence="9">
    <location>
        <begin position="603"/>
        <end position="625"/>
    </location>
</feature>
<dbReference type="GO" id="GO:0140359">
    <property type="term" value="F:ABC-type transporter activity"/>
    <property type="evidence" value="ECO:0007669"/>
    <property type="project" value="InterPro"/>
</dbReference>
<evidence type="ECO:0000256" key="6">
    <source>
        <dbReference type="ARBA" id="ARBA00022840"/>
    </source>
</evidence>
<evidence type="ECO:0000259" key="10">
    <source>
        <dbReference type="PROSITE" id="PS50893"/>
    </source>
</evidence>
<evidence type="ECO:0000256" key="3">
    <source>
        <dbReference type="ARBA" id="ARBA00022448"/>
    </source>
</evidence>
<dbReference type="InterPro" id="IPR013525">
    <property type="entry name" value="ABC2_TM"/>
</dbReference>
<keyword evidence="8 9" id="KW-0472">Membrane</keyword>
<dbReference type="GO" id="GO:0016887">
    <property type="term" value="F:ATP hydrolysis activity"/>
    <property type="evidence" value="ECO:0007669"/>
    <property type="project" value="InterPro"/>
</dbReference>
<reference evidence="11" key="1">
    <citation type="submission" date="2021-02" db="EMBL/GenBank/DDBJ databases">
        <authorList>
            <person name="Nowell W R."/>
        </authorList>
    </citation>
    <scope>NUCLEOTIDE SEQUENCE</scope>
</reference>
<proteinExistence type="inferred from homology"/>
<feature type="domain" description="ABC transporter" evidence="10">
    <location>
        <begin position="125"/>
        <end position="366"/>
    </location>
</feature>
<protein>
    <recommendedName>
        <fullName evidence="10">ABC transporter domain-containing protein</fullName>
    </recommendedName>
</protein>
<evidence type="ECO:0000313" key="11">
    <source>
        <dbReference type="EMBL" id="CAF2104267.1"/>
    </source>
</evidence>
<dbReference type="SMART" id="SM00382">
    <property type="entry name" value="AAA"/>
    <property type="match status" value="1"/>
</dbReference>
<dbReference type="Pfam" id="PF00005">
    <property type="entry name" value="ABC_tran"/>
    <property type="match status" value="1"/>
</dbReference>
<gene>
    <name evidence="11" type="ORF">WKI299_LOCUS20898</name>
</gene>
<comment type="caution">
    <text evidence="11">The sequence shown here is derived from an EMBL/GenBank/DDBJ whole genome shotgun (WGS) entry which is preliminary data.</text>
</comment>
<dbReference type="InterPro" id="IPR027417">
    <property type="entry name" value="P-loop_NTPase"/>
</dbReference>
<keyword evidence="5" id="KW-0547">Nucleotide-binding</keyword>
<keyword evidence="4 9" id="KW-0812">Transmembrane</keyword>
<dbReference type="Pfam" id="PF19055">
    <property type="entry name" value="ABC2_membrane_7"/>
    <property type="match status" value="1"/>
</dbReference>
<evidence type="ECO:0000256" key="4">
    <source>
        <dbReference type="ARBA" id="ARBA00022692"/>
    </source>
</evidence>
<feature type="transmembrane region" description="Helical" evidence="9">
    <location>
        <begin position="464"/>
        <end position="483"/>
    </location>
</feature>
<dbReference type="PROSITE" id="PS00211">
    <property type="entry name" value="ABC_TRANSPORTER_1"/>
    <property type="match status" value="1"/>
</dbReference>
<dbReference type="InterPro" id="IPR017871">
    <property type="entry name" value="ABC_transporter-like_CS"/>
</dbReference>
<evidence type="ECO:0000256" key="7">
    <source>
        <dbReference type="ARBA" id="ARBA00022989"/>
    </source>
</evidence>
<accession>A0A816U4U3</accession>
<feature type="transmembrane region" description="Helical" evidence="9">
    <location>
        <begin position="691"/>
        <end position="711"/>
    </location>
</feature>
<evidence type="ECO:0000256" key="2">
    <source>
        <dbReference type="ARBA" id="ARBA00005814"/>
    </source>
</evidence>
<dbReference type="PANTHER" id="PTHR48041:SF139">
    <property type="entry name" value="PROTEIN SCARLET"/>
    <property type="match status" value="1"/>
</dbReference>
<dbReference type="CDD" id="cd03213">
    <property type="entry name" value="ABCG_EPDR"/>
    <property type="match status" value="1"/>
</dbReference>
<feature type="transmembrane region" description="Helical" evidence="9">
    <location>
        <begin position="573"/>
        <end position="596"/>
    </location>
</feature>
<dbReference type="GO" id="GO:0005524">
    <property type="term" value="F:ATP binding"/>
    <property type="evidence" value="ECO:0007669"/>
    <property type="project" value="UniProtKB-KW"/>
</dbReference>
<dbReference type="PANTHER" id="PTHR48041">
    <property type="entry name" value="ABC TRANSPORTER G FAMILY MEMBER 28"/>
    <property type="match status" value="1"/>
</dbReference>
<dbReference type="PROSITE" id="PS50893">
    <property type="entry name" value="ABC_TRANSPORTER_2"/>
    <property type="match status" value="1"/>
</dbReference>
<dbReference type="SUPFAM" id="SSF52540">
    <property type="entry name" value="P-loop containing nucleoside triphosphate hydrolases"/>
    <property type="match status" value="1"/>
</dbReference>
<dbReference type="AlphaFoldDB" id="A0A816U4U3"/>
<keyword evidence="7 9" id="KW-1133">Transmembrane helix</keyword>
<dbReference type="GO" id="GO:0005886">
    <property type="term" value="C:plasma membrane"/>
    <property type="evidence" value="ECO:0007669"/>
    <property type="project" value="TreeGrafter"/>
</dbReference>
<dbReference type="Proteomes" id="UP000663856">
    <property type="component" value="Unassembled WGS sequence"/>
</dbReference>
<dbReference type="Gene3D" id="3.40.50.300">
    <property type="entry name" value="P-loop containing nucleotide triphosphate hydrolases"/>
    <property type="match status" value="1"/>
</dbReference>
<evidence type="ECO:0000256" key="5">
    <source>
        <dbReference type="ARBA" id="ARBA00022741"/>
    </source>
</evidence>
<sequence>MLHPMHAQGHIPEIKFRPVQINTLGDYVRQSNSAWRSRSFSNKQRDLDWYNYLRRQADTPLPHDIPYGKVRKPRIPSAPEDVVISENEDIGLSKINFTSPPVTLTWLDLQAKAPPKDKGLKRTLTKLLCPSKEVSKSKILLKGVSGIVKPGQLVAIMGASGAGKTTLMNVLAHRRPGSLKVSGEVRVNGTKMGRHINRVAGYVQQEELFVPSMTTREHLYFHAMLRLNRDITKEQRVNRVEELLNFLNLKKTENTLIGEPGRIKGLSGGEKRRLLFASEVLSDPPLLFADEPTSGLDGSMAFVICDAMRKLCNQGKTIVCTIHQPSSEIFQLFDTLYLMAEGRVAYFGSRKKAQEFFSMVGFDAPDNYNLADFYIQTLAMLPFDQESSVQRVKHICNEFEKTTLYAQRVAEARQFHAIDDDQTDAVGGLFHRAPKYKASFFTQLRWLMWRSAVDMFKNPFELRLRLVLAIIIGLLFGIIFLQLKYNQQAFQNISAVIFVLIINTSFSSVQHSADSYNRELPLFFKEHDDGIYRTIPYYASRVTLEFPTQAFTMFILVTIVYWMANLYDDVGRYFTLVGILILCAFVASSMGALIGVTMPSPEAAAAIVVPIVIPLMVFAGFFLSAKTVPDWLLWLKYLSWLYYSNEMALINQWEDVTSLDCNQVGNGTCYHTGNDIIDYYGFKKAHYYRNLGLLFALFIGFRLIGIGILLLRAKFQRRSG</sequence>
<evidence type="ECO:0000313" key="12">
    <source>
        <dbReference type="Proteomes" id="UP000663856"/>
    </source>
</evidence>
<dbReference type="InterPro" id="IPR003593">
    <property type="entry name" value="AAA+_ATPase"/>
</dbReference>
<evidence type="ECO:0000256" key="8">
    <source>
        <dbReference type="ARBA" id="ARBA00023136"/>
    </source>
</evidence>
<comment type="similarity">
    <text evidence="2">Belongs to the ABC transporter superfamily. ABCG family. Eye pigment precursor importer (TC 3.A.1.204) subfamily.</text>
</comment>
<name>A0A816U4U3_9BILA</name>
<comment type="subcellular location">
    <subcellularLocation>
        <location evidence="1">Membrane</location>
        <topology evidence="1">Multi-pass membrane protein</topology>
    </subcellularLocation>
</comment>
<feature type="transmembrane region" description="Helical" evidence="9">
    <location>
        <begin position="550"/>
        <end position="567"/>
    </location>
</feature>
<dbReference type="Pfam" id="PF01061">
    <property type="entry name" value="ABC2_membrane"/>
    <property type="match status" value="1"/>
</dbReference>
<organism evidence="11 12">
    <name type="scientific">Rotaria magnacalcarata</name>
    <dbReference type="NCBI Taxonomy" id="392030"/>
    <lineage>
        <taxon>Eukaryota</taxon>
        <taxon>Metazoa</taxon>
        <taxon>Spiralia</taxon>
        <taxon>Gnathifera</taxon>
        <taxon>Rotifera</taxon>
        <taxon>Eurotatoria</taxon>
        <taxon>Bdelloidea</taxon>
        <taxon>Philodinida</taxon>
        <taxon>Philodinidae</taxon>
        <taxon>Rotaria</taxon>
    </lineage>
</organism>
<dbReference type="EMBL" id="CAJNRF010008730">
    <property type="protein sequence ID" value="CAF2104267.1"/>
    <property type="molecule type" value="Genomic_DNA"/>
</dbReference>
<evidence type="ECO:0000256" key="9">
    <source>
        <dbReference type="SAM" id="Phobius"/>
    </source>
</evidence>
<dbReference type="InterPro" id="IPR043926">
    <property type="entry name" value="ABCG_dom"/>
</dbReference>